<evidence type="ECO:0000313" key="2">
    <source>
        <dbReference type="EMBL" id="KAE9401189.1"/>
    </source>
</evidence>
<keyword evidence="3" id="KW-1185">Reference proteome</keyword>
<name>A0A6A4HS29_9AGAR</name>
<accession>A0A6A4HS29</accession>
<protein>
    <submittedName>
        <fullName evidence="2">Uncharacterized protein</fullName>
    </submittedName>
</protein>
<sequence>MLYNKNLRLSPSVLQPHCLACKCLLLWLPLNNPREDSQLLLSETDLQWVFTVISHAYVASTLETYGSGLLVFHIFCDLKGVPESQQAPANTLLVLVFVAALARSYSGDAIANYMAAIHAWHILHGINWAMNYDQLKALHKGSSHLAPPVCKCQKQSPYTISFLLEICTVLDLKNPLQAALTTTFYCICQLGKQDGLTDPKLALDNHLAINNLHPLEEALFSYTHTNGKRRPLTWRNFLKCLAEAGRKAGVDVPPAHGICIGSVLEYLLQGMPFIVMQHAEILAPYMQANSLVLSESSSSSTNSENLAGCSCISFSCLFSHVCEDKMSTK</sequence>
<dbReference type="GO" id="GO:0003677">
    <property type="term" value="F:DNA binding"/>
    <property type="evidence" value="ECO:0007669"/>
    <property type="project" value="UniProtKB-KW"/>
</dbReference>
<evidence type="ECO:0000313" key="3">
    <source>
        <dbReference type="Proteomes" id="UP000799118"/>
    </source>
</evidence>
<dbReference type="Proteomes" id="UP000799118">
    <property type="component" value="Unassembled WGS sequence"/>
</dbReference>
<gene>
    <name evidence="2" type="ORF">BT96DRAFT_956605</name>
</gene>
<dbReference type="InterPro" id="IPR010998">
    <property type="entry name" value="Integrase_recombinase_N"/>
</dbReference>
<evidence type="ECO:0000256" key="1">
    <source>
        <dbReference type="ARBA" id="ARBA00023125"/>
    </source>
</evidence>
<dbReference type="EMBL" id="ML769448">
    <property type="protein sequence ID" value="KAE9401189.1"/>
    <property type="molecule type" value="Genomic_DNA"/>
</dbReference>
<dbReference type="SUPFAM" id="SSF47823">
    <property type="entry name" value="lambda integrase-like, N-terminal domain"/>
    <property type="match status" value="1"/>
</dbReference>
<proteinExistence type="predicted"/>
<dbReference type="Gene3D" id="1.10.150.130">
    <property type="match status" value="1"/>
</dbReference>
<dbReference type="OrthoDB" id="2678913at2759"/>
<keyword evidence="1" id="KW-0238">DNA-binding</keyword>
<organism evidence="2 3">
    <name type="scientific">Gymnopus androsaceus JB14</name>
    <dbReference type="NCBI Taxonomy" id="1447944"/>
    <lineage>
        <taxon>Eukaryota</taxon>
        <taxon>Fungi</taxon>
        <taxon>Dikarya</taxon>
        <taxon>Basidiomycota</taxon>
        <taxon>Agaricomycotina</taxon>
        <taxon>Agaricomycetes</taxon>
        <taxon>Agaricomycetidae</taxon>
        <taxon>Agaricales</taxon>
        <taxon>Marasmiineae</taxon>
        <taxon>Omphalotaceae</taxon>
        <taxon>Gymnopus</taxon>
    </lineage>
</organism>
<dbReference type="AlphaFoldDB" id="A0A6A4HS29"/>
<reference evidence="2" key="1">
    <citation type="journal article" date="2019" name="Environ. Microbiol.">
        <title>Fungal ecological strategies reflected in gene transcription - a case study of two litter decomposers.</title>
        <authorList>
            <person name="Barbi F."/>
            <person name="Kohler A."/>
            <person name="Barry K."/>
            <person name="Baskaran P."/>
            <person name="Daum C."/>
            <person name="Fauchery L."/>
            <person name="Ihrmark K."/>
            <person name="Kuo A."/>
            <person name="LaButti K."/>
            <person name="Lipzen A."/>
            <person name="Morin E."/>
            <person name="Grigoriev I.V."/>
            <person name="Henrissat B."/>
            <person name="Lindahl B."/>
            <person name="Martin F."/>
        </authorList>
    </citation>
    <scope>NUCLEOTIDE SEQUENCE</scope>
    <source>
        <strain evidence="2">JB14</strain>
    </source>
</reference>